<comment type="caution">
    <text evidence="1">The sequence shown here is derived from an EMBL/GenBank/DDBJ whole genome shotgun (WGS) entry which is preliminary data.</text>
</comment>
<gene>
    <name evidence="1" type="ORF">M5G18_14690</name>
</gene>
<protein>
    <submittedName>
        <fullName evidence="1">Uncharacterized protein</fullName>
    </submittedName>
</protein>
<evidence type="ECO:0000313" key="1">
    <source>
        <dbReference type="EMBL" id="MDD1125836.1"/>
    </source>
</evidence>
<reference evidence="1" key="1">
    <citation type="submission" date="2022-05" db="EMBL/GenBank/DDBJ databases">
        <title>Novel Pseudomonas spp. Isolated from a Rainbow Trout Aquaculture Facility.</title>
        <authorList>
            <person name="Testerman T."/>
            <person name="Graf J."/>
        </authorList>
    </citation>
    <scope>NUCLEOTIDE SEQUENCE</scope>
    <source>
        <strain evidence="1">ID386</strain>
    </source>
</reference>
<accession>A0ABT5PQP0</accession>
<evidence type="ECO:0000313" key="2">
    <source>
        <dbReference type="Proteomes" id="UP001150531"/>
    </source>
</evidence>
<dbReference type="EMBL" id="JAMDGS010000010">
    <property type="protein sequence ID" value="MDD1125836.1"/>
    <property type="molecule type" value="Genomic_DNA"/>
</dbReference>
<dbReference type="RefSeq" id="WP_273899571.1">
    <property type="nucleotide sequence ID" value="NZ_JAMDGS010000010.1"/>
</dbReference>
<name>A0ABT5PQP0_9PSED</name>
<proteinExistence type="predicted"/>
<keyword evidence="2" id="KW-1185">Reference proteome</keyword>
<sequence length="277" mass="30631">MSAKKSIGIFALPLTIDGVGADKVLPPDAHINGVTLRTPPWSDPSIFPGNSDLHQIWVREPGATSETRFYSNPIPVPVVFPGPIQLPAEYLQQTGDITLRYRVTHGDTGNEDDSIPQVFILRRPVPVKLKEVVYPDANFWGWLMCLTFPAIWDVVVVRVPAQPGTFLAGDVCELNWEGFTGLNGAVKDKEPPHAILNAIPGTKLLLPKTLTQQEATSPQGFDFRLESEYYVDYIKPIEYGSAMCTYTHYRNGVALASSYPEFVKIDRRNPGKPPCGP</sequence>
<dbReference type="Proteomes" id="UP001150531">
    <property type="component" value="Unassembled WGS sequence"/>
</dbReference>
<organism evidence="1 2">
    <name type="scientific">Pseudomonas aphyarum</name>
    <dbReference type="NCBI Taxonomy" id="2942629"/>
    <lineage>
        <taxon>Bacteria</taxon>
        <taxon>Pseudomonadati</taxon>
        <taxon>Pseudomonadota</taxon>
        <taxon>Gammaproteobacteria</taxon>
        <taxon>Pseudomonadales</taxon>
        <taxon>Pseudomonadaceae</taxon>
        <taxon>Pseudomonas</taxon>
    </lineage>
</organism>